<dbReference type="Proteomes" id="UP000242497">
    <property type="component" value="Unassembled WGS sequence"/>
</dbReference>
<evidence type="ECO:0000313" key="2">
    <source>
        <dbReference type="EMBL" id="SHK68420.1"/>
    </source>
</evidence>
<dbReference type="InterPro" id="IPR052345">
    <property type="entry name" value="Rad_response_metalloprotease"/>
</dbReference>
<dbReference type="RefSeq" id="WP_072891080.1">
    <property type="nucleotide sequence ID" value="NZ_FRAE01000143.1"/>
</dbReference>
<accession>A0A1M6UGX6</accession>
<keyword evidence="3" id="KW-1185">Reference proteome</keyword>
<gene>
    <name evidence="2" type="ORF">SAMN02744037_02797</name>
</gene>
<dbReference type="STRING" id="1123349.SAMN02744037_02797"/>
<reference evidence="3" key="1">
    <citation type="submission" date="2016-11" db="EMBL/GenBank/DDBJ databases">
        <authorList>
            <person name="Varghese N."/>
            <person name="Submissions S."/>
        </authorList>
    </citation>
    <scope>NUCLEOTIDE SEQUENCE [LARGE SCALE GENOMIC DNA]</scope>
    <source>
        <strain evidence="3">DSM 15518</strain>
    </source>
</reference>
<name>A0A1M6UGX6_9FIRM</name>
<dbReference type="Gene3D" id="1.10.10.2910">
    <property type="match status" value="1"/>
</dbReference>
<evidence type="ECO:0000313" key="3">
    <source>
        <dbReference type="Proteomes" id="UP000242497"/>
    </source>
</evidence>
<evidence type="ECO:0000259" key="1">
    <source>
        <dbReference type="Pfam" id="PF06114"/>
    </source>
</evidence>
<dbReference type="Pfam" id="PF06114">
    <property type="entry name" value="Peptidase_M78"/>
    <property type="match status" value="1"/>
</dbReference>
<dbReference type="InterPro" id="IPR010359">
    <property type="entry name" value="IrrE_HExxH"/>
</dbReference>
<dbReference type="PANTHER" id="PTHR43236">
    <property type="entry name" value="ANTITOXIN HIGA1"/>
    <property type="match status" value="1"/>
</dbReference>
<organism evidence="2 3">
    <name type="scientific">Tepidibacter formicigenes DSM 15518</name>
    <dbReference type="NCBI Taxonomy" id="1123349"/>
    <lineage>
        <taxon>Bacteria</taxon>
        <taxon>Bacillati</taxon>
        <taxon>Bacillota</taxon>
        <taxon>Clostridia</taxon>
        <taxon>Peptostreptococcales</taxon>
        <taxon>Peptostreptococcaceae</taxon>
        <taxon>Tepidibacter</taxon>
    </lineage>
</organism>
<protein>
    <recommendedName>
        <fullName evidence="1">IrrE N-terminal-like domain-containing protein</fullName>
    </recommendedName>
</protein>
<sequence length="146" mass="17107">MKRIDIRVKNLVKKYGTRDPEQIAKEMGLIIKYKSYNDYTKGFYINVKRNKFIVINSNLDECSKRIVLAHELGHAMLHSSKEVHFIRENTLFPRGKIENEANKFAAELLIDDDIFNNYPDYFTIEQIAAAENVHSELLKLKFNINI</sequence>
<dbReference type="PANTHER" id="PTHR43236:SF1">
    <property type="entry name" value="BLL7220 PROTEIN"/>
    <property type="match status" value="1"/>
</dbReference>
<proteinExistence type="predicted"/>
<feature type="domain" description="IrrE N-terminal-like" evidence="1">
    <location>
        <begin position="25"/>
        <end position="136"/>
    </location>
</feature>
<dbReference type="AlphaFoldDB" id="A0A1M6UGX6"/>
<dbReference type="EMBL" id="FRAE01000143">
    <property type="protein sequence ID" value="SHK68420.1"/>
    <property type="molecule type" value="Genomic_DNA"/>
</dbReference>